<organism evidence="2 3">
    <name type="scientific">Paramecium sonneborni</name>
    <dbReference type="NCBI Taxonomy" id="65129"/>
    <lineage>
        <taxon>Eukaryota</taxon>
        <taxon>Sar</taxon>
        <taxon>Alveolata</taxon>
        <taxon>Ciliophora</taxon>
        <taxon>Intramacronucleata</taxon>
        <taxon>Oligohymenophorea</taxon>
        <taxon>Peniculida</taxon>
        <taxon>Parameciidae</taxon>
        <taxon>Paramecium</taxon>
    </lineage>
</organism>
<name>A0A8S1QV12_9CILI</name>
<dbReference type="Proteomes" id="UP000692954">
    <property type="component" value="Unassembled WGS sequence"/>
</dbReference>
<evidence type="ECO:0000313" key="2">
    <source>
        <dbReference type="EMBL" id="CAD8119439.1"/>
    </source>
</evidence>
<proteinExistence type="predicted"/>
<feature type="coiled-coil region" evidence="1">
    <location>
        <begin position="271"/>
        <end position="309"/>
    </location>
</feature>
<dbReference type="OrthoDB" id="308830at2759"/>
<dbReference type="EMBL" id="CAJJDN010000121">
    <property type="protein sequence ID" value="CAD8119439.1"/>
    <property type="molecule type" value="Genomic_DNA"/>
</dbReference>
<dbReference type="PANTHER" id="PTHR19920:SF0">
    <property type="entry name" value="CYTOSOLIC IRON-SULFUR PROTEIN ASSEMBLY PROTEIN CIAO1-RELATED"/>
    <property type="match status" value="1"/>
</dbReference>
<gene>
    <name evidence="2" type="ORF">PSON_ATCC_30995.1.T1210076</name>
</gene>
<keyword evidence="3" id="KW-1185">Reference proteome</keyword>
<evidence type="ECO:0000256" key="1">
    <source>
        <dbReference type="SAM" id="Coils"/>
    </source>
</evidence>
<sequence length="794" mass="93886">MSNFIQENICIIHQLQIVAANLDPNSDCQSRQYCSKCLVEKTNDGTLFINSEVQEHIEEIRNNFLEKKRIYLKNNIMVLEHVQNIVLTLKSSFQQAFDKIFENLSTEKIRLQYQFHLLEKSLNEVDINNFSQIKFKSEENVSQIENFKFYIRASLEQIKNNLSLQQCIQEIENLKEEEEELKFCREFNFEELNIIATPSLKIVCQEHMKQIIAFDMNNNRAKENRMACIHCIEQNPNQYTSLKTVQEKWKMFEEFKRLKFQEIVSQYIQNKDQIFEQLQIINEAHEEMNNQIKQNLNDFHSKLNEQIEQIFSQMGKNWANCPKKKILNKIQKLIKPTYKEEFSIKIQKYYSNQEQSINQNIFDSIQKIRETFKESFYLITKMIKIKSNLQIKKKEIQFSQKIQSTQPLFSFHNQIINFKQSLKIPSKLCVQKKIIELSSQITKHQLNINKKEISMSLKMTVQPKLQIKLNQIQIQEFQKNFKFKYDILPAENRQQNENCYALALGQLFMIAGCGSKLSSFCFNDGKLKNLIQLDKHSSDIKAITFISFNQFVSGDSKGQLYFWKYEINWNNYFEILNEHTDQINQIISSQISDQIITCSYDKTIKVFGKLISTNKWVCQQTLLNHNSIVNAISLNSTETMLISCSSDKKLLVFKKTQIFICIQTINVEDQIYRLTFIKEQSFCIQIQSGYQLHFYDLDKQKQIFQQTSAVEIQNQKSCSQGFPLIFQKDRSLIVSKHGTYINIINKMNNGDYRTEQSINFDTMYLYGTLSSDGIFLVTWDYKTKQFQVRKLIDK</sequence>
<accession>A0A8S1QV12</accession>
<dbReference type="Pfam" id="PF00400">
    <property type="entry name" value="WD40"/>
    <property type="match status" value="2"/>
</dbReference>
<reference evidence="2" key="1">
    <citation type="submission" date="2021-01" db="EMBL/GenBank/DDBJ databases">
        <authorList>
            <consortium name="Genoscope - CEA"/>
            <person name="William W."/>
        </authorList>
    </citation>
    <scope>NUCLEOTIDE SEQUENCE</scope>
</reference>
<evidence type="ECO:0008006" key="4">
    <source>
        <dbReference type="Google" id="ProtNLM"/>
    </source>
</evidence>
<dbReference type="GO" id="GO:0016226">
    <property type="term" value="P:iron-sulfur cluster assembly"/>
    <property type="evidence" value="ECO:0007669"/>
    <property type="project" value="TreeGrafter"/>
</dbReference>
<dbReference type="InterPro" id="IPR001680">
    <property type="entry name" value="WD40_rpt"/>
</dbReference>
<dbReference type="AlphaFoldDB" id="A0A8S1QV12"/>
<protein>
    <recommendedName>
        <fullName evidence="4">WD domain, G-beta repeat protein</fullName>
    </recommendedName>
</protein>
<dbReference type="PANTHER" id="PTHR19920">
    <property type="entry name" value="WD40 PROTEIN CIAO1"/>
    <property type="match status" value="1"/>
</dbReference>
<dbReference type="SMART" id="SM00320">
    <property type="entry name" value="WD40"/>
    <property type="match status" value="3"/>
</dbReference>
<evidence type="ECO:0000313" key="3">
    <source>
        <dbReference type="Proteomes" id="UP000692954"/>
    </source>
</evidence>
<dbReference type="GO" id="GO:0097361">
    <property type="term" value="C:cytosolic [4Fe-4S] assembly targeting complex"/>
    <property type="evidence" value="ECO:0007669"/>
    <property type="project" value="TreeGrafter"/>
</dbReference>
<comment type="caution">
    <text evidence="2">The sequence shown here is derived from an EMBL/GenBank/DDBJ whole genome shotgun (WGS) entry which is preliminary data.</text>
</comment>
<keyword evidence="1" id="KW-0175">Coiled coil</keyword>